<dbReference type="EMBL" id="JBHSKJ010000022">
    <property type="protein sequence ID" value="MFC5148943.1"/>
    <property type="molecule type" value="Genomic_DNA"/>
</dbReference>
<keyword evidence="3" id="KW-1185">Reference proteome</keyword>
<evidence type="ECO:0000313" key="2">
    <source>
        <dbReference type="EMBL" id="MFC5148943.1"/>
    </source>
</evidence>
<sequence length="66" mass="7122">MFNDPIWSVLSVRAQDVMARLKQAREEDRGGMSIEAMILVGALVVIAGIAAAVLLAKVNEKKDAIK</sequence>
<keyword evidence="1" id="KW-1133">Transmembrane helix</keyword>
<organism evidence="2 3">
    <name type="scientific">Streptomyces aureoversilis</name>
    <dbReference type="NCBI Taxonomy" id="67277"/>
    <lineage>
        <taxon>Bacteria</taxon>
        <taxon>Bacillati</taxon>
        <taxon>Actinomycetota</taxon>
        <taxon>Actinomycetes</taxon>
        <taxon>Kitasatosporales</taxon>
        <taxon>Streptomycetaceae</taxon>
        <taxon>Streptomyces</taxon>
    </lineage>
</organism>
<comment type="caution">
    <text evidence="2">The sequence shown here is derived from an EMBL/GenBank/DDBJ whole genome shotgun (WGS) entry which is preliminary data.</text>
</comment>
<accession>A0ABW0A5E8</accession>
<dbReference type="Proteomes" id="UP001596222">
    <property type="component" value="Unassembled WGS sequence"/>
</dbReference>
<name>A0ABW0A5E8_9ACTN</name>
<protein>
    <recommendedName>
        <fullName evidence="4">Integral membrane protein</fullName>
    </recommendedName>
</protein>
<feature type="transmembrane region" description="Helical" evidence="1">
    <location>
        <begin position="36"/>
        <end position="56"/>
    </location>
</feature>
<keyword evidence="1" id="KW-0472">Membrane</keyword>
<evidence type="ECO:0008006" key="4">
    <source>
        <dbReference type="Google" id="ProtNLM"/>
    </source>
</evidence>
<evidence type="ECO:0000256" key="1">
    <source>
        <dbReference type="SAM" id="Phobius"/>
    </source>
</evidence>
<dbReference type="RefSeq" id="WP_382049125.1">
    <property type="nucleotide sequence ID" value="NZ_JBHSKJ010000022.1"/>
</dbReference>
<gene>
    <name evidence="2" type="ORF">ACFPP6_30195</name>
</gene>
<keyword evidence="1" id="KW-0812">Transmembrane</keyword>
<proteinExistence type="predicted"/>
<reference evidence="3" key="1">
    <citation type="journal article" date="2019" name="Int. J. Syst. Evol. Microbiol.">
        <title>The Global Catalogue of Microorganisms (GCM) 10K type strain sequencing project: providing services to taxonomists for standard genome sequencing and annotation.</title>
        <authorList>
            <consortium name="The Broad Institute Genomics Platform"/>
            <consortium name="The Broad Institute Genome Sequencing Center for Infectious Disease"/>
            <person name="Wu L."/>
            <person name="Ma J."/>
        </authorList>
    </citation>
    <scope>NUCLEOTIDE SEQUENCE [LARGE SCALE GENOMIC DNA]</scope>
    <source>
        <strain evidence="3">CGMCC 4.1641</strain>
    </source>
</reference>
<evidence type="ECO:0000313" key="3">
    <source>
        <dbReference type="Proteomes" id="UP001596222"/>
    </source>
</evidence>